<dbReference type="AlphaFoldDB" id="A0A9D4VHZ6"/>
<keyword evidence="3" id="KW-1185">Reference proteome</keyword>
<feature type="compositionally biased region" description="Basic and acidic residues" evidence="1">
    <location>
        <begin position="71"/>
        <end position="82"/>
    </location>
</feature>
<protein>
    <recommendedName>
        <fullName evidence="4">Gag-pro-like protein</fullName>
    </recommendedName>
</protein>
<evidence type="ECO:0000256" key="1">
    <source>
        <dbReference type="SAM" id="MobiDB-lite"/>
    </source>
</evidence>
<proteinExistence type="predicted"/>
<dbReference type="PANTHER" id="PTHR32108">
    <property type="entry name" value="DNA-DIRECTED RNA POLYMERASE SUBUNIT ALPHA"/>
    <property type="match status" value="1"/>
</dbReference>
<name>A0A9D4VHZ6_PEA</name>
<dbReference type="Proteomes" id="UP001058974">
    <property type="component" value="Chromosome 7"/>
</dbReference>
<evidence type="ECO:0008006" key="4">
    <source>
        <dbReference type="Google" id="ProtNLM"/>
    </source>
</evidence>
<comment type="caution">
    <text evidence="2">The sequence shown here is derived from an EMBL/GenBank/DDBJ whole genome shotgun (WGS) entry which is preliminary data.</text>
</comment>
<dbReference type="PANTHER" id="PTHR32108:SF9">
    <property type="entry name" value="REVERSE TRANSCRIPTASE RNASE H-LIKE DOMAIN-CONTAINING PROTEIN"/>
    <property type="match status" value="1"/>
</dbReference>
<gene>
    <name evidence="2" type="ORF">KIW84_070428</name>
</gene>
<evidence type="ECO:0000313" key="3">
    <source>
        <dbReference type="Proteomes" id="UP001058974"/>
    </source>
</evidence>
<evidence type="ECO:0000313" key="2">
    <source>
        <dbReference type="EMBL" id="KAI5383020.1"/>
    </source>
</evidence>
<reference evidence="2 3" key="1">
    <citation type="journal article" date="2022" name="Nat. Genet.">
        <title>Improved pea reference genome and pan-genome highlight genomic features and evolutionary characteristics.</title>
        <authorList>
            <person name="Yang T."/>
            <person name="Liu R."/>
            <person name="Luo Y."/>
            <person name="Hu S."/>
            <person name="Wang D."/>
            <person name="Wang C."/>
            <person name="Pandey M.K."/>
            <person name="Ge S."/>
            <person name="Xu Q."/>
            <person name="Li N."/>
            <person name="Li G."/>
            <person name="Huang Y."/>
            <person name="Saxena R.K."/>
            <person name="Ji Y."/>
            <person name="Li M."/>
            <person name="Yan X."/>
            <person name="He Y."/>
            <person name="Liu Y."/>
            <person name="Wang X."/>
            <person name="Xiang C."/>
            <person name="Varshney R.K."/>
            <person name="Ding H."/>
            <person name="Gao S."/>
            <person name="Zong X."/>
        </authorList>
    </citation>
    <scope>NUCLEOTIDE SEQUENCE [LARGE SCALE GENOMIC DNA]</scope>
    <source>
        <strain evidence="2 3">cv. Zhongwan 6</strain>
    </source>
</reference>
<dbReference type="EMBL" id="JAMSHJ010000007">
    <property type="protein sequence ID" value="KAI5383020.1"/>
    <property type="molecule type" value="Genomic_DNA"/>
</dbReference>
<organism evidence="2 3">
    <name type="scientific">Pisum sativum</name>
    <name type="common">Garden pea</name>
    <name type="synonym">Lathyrus oleraceus</name>
    <dbReference type="NCBI Taxonomy" id="3888"/>
    <lineage>
        <taxon>Eukaryota</taxon>
        <taxon>Viridiplantae</taxon>
        <taxon>Streptophyta</taxon>
        <taxon>Embryophyta</taxon>
        <taxon>Tracheophyta</taxon>
        <taxon>Spermatophyta</taxon>
        <taxon>Magnoliopsida</taxon>
        <taxon>eudicotyledons</taxon>
        <taxon>Gunneridae</taxon>
        <taxon>Pentapetalae</taxon>
        <taxon>rosids</taxon>
        <taxon>fabids</taxon>
        <taxon>Fabales</taxon>
        <taxon>Fabaceae</taxon>
        <taxon>Papilionoideae</taxon>
        <taxon>50 kb inversion clade</taxon>
        <taxon>NPAAA clade</taxon>
        <taxon>Hologalegina</taxon>
        <taxon>IRL clade</taxon>
        <taxon>Fabeae</taxon>
        <taxon>Lathyrus</taxon>
    </lineage>
</organism>
<accession>A0A9D4VHZ6</accession>
<feature type="region of interest" description="Disordered" evidence="1">
    <location>
        <begin position="71"/>
        <end position="115"/>
    </location>
</feature>
<sequence>MSQKDKETFKEYAQRWRELAAQISPPLEEKEMTKIFLKTLSSFYYERMIASSPNDFTETVNMAMRLEEGVREGGLSKDEASASKKYGGNFSKKKEGKTNAVSVGRQRRPHGSPGHDIENYYPLKYEVQKLVKSGMVSFEDRAPNVKANPLLPHGNVYVNMVDGCPRNFRVFDVQRIRSSLVEIHKDLCLVPFPASNSVVSITDVVKVTRSGRVFGHVSPRVVEDVLVGKKEKVPAIDPVSAPTCQSGESSWLKANYNDESELCDEELFKEGRNHNLALHISVNYKEDAMSNVLVDNGSSLNVFPKLTLARLSYQGAPMRYSGVMVKAFHSSSVVTFTLHQKLKFVKNNKLVVVGGEKALLDAKEVIQAGSTGKWGRVVEVIENKNKAGMGFQQGPFNANVKAMQEVFRSGGFIHKDDQHSIAIIEDDDEDEAGANFVTHNQTCNNWITVDVPVVMHRSKLVLKPIECNDPTLSPNFDFCVFEAEEENDDEEVSDELSRLLEHEEKAIQPFEEQIEGVG</sequence>
<dbReference type="Gramene" id="Psat07G0042800-T1">
    <property type="protein sequence ID" value="KAI5383020.1"/>
    <property type="gene ID" value="KIW84_070428"/>
</dbReference>